<dbReference type="RefSeq" id="XP_067804656.1">
    <property type="nucleotide sequence ID" value="XM_067945865.1"/>
</dbReference>
<reference evidence="2" key="1">
    <citation type="journal article" date="2023" name="Nat. Microbiol.">
        <title>Babesia duncani multi-omics identifies virulence factors and drug targets.</title>
        <authorList>
            <person name="Singh P."/>
            <person name="Lonardi S."/>
            <person name="Liang Q."/>
            <person name="Vydyam P."/>
            <person name="Khabirova E."/>
            <person name="Fang T."/>
            <person name="Gihaz S."/>
            <person name="Thekkiniath J."/>
            <person name="Munshi M."/>
            <person name="Abel S."/>
            <person name="Ciampossin L."/>
            <person name="Batugedara G."/>
            <person name="Gupta M."/>
            <person name="Lu X.M."/>
            <person name="Lenz T."/>
            <person name="Chakravarty S."/>
            <person name="Cornillot E."/>
            <person name="Hu Y."/>
            <person name="Ma W."/>
            <person name="Gonzalez L.M."/>
            <person name="Sanchez S."/>
            <person name="Estrada K."/>
            <person name="Sanchez-Flores A."/>
            <person name="Montero E."/>
            <person name="Harb O.S."/>
            <person name="Le Roch K.G."/>
            <person name="Mamoun C.B."/>
        </authorList>
    </citation>
    <scope>NUCLEOTIDE SEQUENCE</scope>
    <source>
        <strain evidence="2">WA1</strain>
    </source>
</reference>
<organism evidence="2 3">
    <name type="scientific">Babesia duncani</name>
    <dbReference type="NCBI Taxonomy" id="323732"/>
    <lineage>
        <taxon>Eukaryota</taxon>
        <taxon>Sar</taxon>
        <taxon>Alveolata</taxon>
        <taxon>Apicomplexa</taxon>
        <taxon>Aconoidasida</taxon>
        <taxon>Piroplasmida</taxon>
        <taxon>Babesiidae</taxon>
        <taxon>Babesia</taxon>
    </lineage>
</organism>
<feature type="transmembrane region" description="Helical" evidence="1">
    <location>
        <begin position="7"/>
        <end position="30"/>
    </location>
</feature>
<comment type="caution">
    <text evidence="2">The sequence shown here is derived from an EMBL/GenBank/DDBJ whole genome shotgun (WGS) entry which is preliminary data.</text>
</comment>
<sequence length="499" mass="56763">MEKQRFGVVVYFLITLTGFYTVYVCLFLGFGEKLPTFEINNLNLNKLELPNSVCNIYYSSQDTIQQTANELKHSLNNIGINVNLYELEKHPNKGSLEFLDHITFTFEERLDLATPFEIVLLYNEKLDIDFTVKIKGGKTIYFTLGNTTSRNITLHIFEIVHRLFFKPLDLPGTNLTPELDLNFVLLSDDIRVSWDLLEDIFKPHFDLIINALSAYYSININSRVVSGVEWSNNSVIKDGICDLQMQDANFFHFLETISNTEIMTRDSHVYAHSLSFVTIVPSKPVHFIDEFGNENDSVYINRLGVVTLLNVEHNGNEYHLGKQDVEYLVATWITCLRQIHKLPTSLQHIVASLLSSGDVITKDGDAFILEMASGIKAHLVIDPPAAVAFYGFELYKIALALYRIYRDGTIQNLKRVLEISKLHWKMKNMSGHVKRALVEIGYADVSRARDAYRLSLEALGNDKVHAKNLASTEHTFATLMCDAFPFLVPPIIAALIPTW</sequence>
<dbReference type="GeneID" id="94335115"/>
<accession>A0AAD9UQD3</accession>
<dbReference type="EMBL" id="JALLKP010000001">
    <property type="protein sequence ID" value="KAK2197814.1"/>
    <property type="molecule type" value="Genomic_DNA"/>
</dbReference>
<dbReference type="AlphaFoldDB" id="A0AAD9UQD3"/>
<evidence type="ECO:0000313" key="3">
    <source>
        <dbReference type="Proteomes" id="UP001214638"/>
    </source>
</evidence>
<name>A0AAD9UQD3_9APIC</name>
<keyword evidence="3" id="KW-1185">Reference proteome</keyword>
<dbReference type="KEGG" id="bdw:94335115"/>
<keyword evidence="1" id="KW-1133">Transmembrane helix</keyword>
<proteinExistence type="predicted"/>
<evidence type="ECO:0000256" key="1">
    <source>
        <dbReference type="SAM" id="Phobius"/>
    </source>
</evidence>
<protein>
    <submittedName>
        <fullName evidence="2">Phosphatidylinositol-glycan biosynthesis class S protein</fullName>
    </submittedName>
</protein>
<evidence type="ECO:0000313" key="2">
    <source>
        <dbReference type="EMBL" id="KAK2197814.1"/>
    </source>
</evidence>
<dbReference type="Proteomes" id="UP001214638">
    <property type="component" value="Unassembled WGS sequence"/>
</dbReference>
<keyword evidence="1" id="KW-0472">Membrane</keyword>
<gene>
    <name evidence="2" type="ORF">BdWA1_000817</name>
</gene>
<keyword evidence="1" id="KW-0812">Transmembrane</keyword>